<evidence type="ECO:0000256" key="3">
    <source>
        <dbReference type="ARBA" id="ARBA00022842"/>
    </source>
</evidence>
<evidence type="ECO:0000256" key="1">
    <source>
        <dbReference type="ARBA" id="ARBA00008031"/>
    </source>
</evidence>
<reference evidence="9 10" key="1">
    <citation type="submission" date="2015-09" db="EMBL/GenBank/DDBJ databases">
        <title>Genome sequencing project for genomic taxonomy and phylogenomics of Bacillus-like bacteria.</title>
        <authorList>
            <person name="Liu B."/>
            <person name="Wang J."/>
            <person name="Zhu Y."/>
            <person name="Liu G."/>
            <person name="Chen Q."/>
            <person name="Chen Z."/>
            <person name="Lan J."/>
            <person name="Che J."/>
            <person name="Ge C."/>
            <person name="Shi H."/>
            <person name="Pan Z."/>
            <person name="Liu X."/>
        </authorList>
    </citation>
    <scope>NUCLEOTIDE SEQUENCE [LARGE SCALE GENOMIC DNA]</scope>
    <source>
        <strain evidence="9 10">FJAT-18043</strain>
    </source>
</reference>
<evidence type="ECO:0000256" key="4">
    <source>
        <dbReference type="ARBA" id="ARBA00023235"/>
    </source>
</evidence>
<dbReference type="SFLD" id="SFLDF00009">
    <property type="entry name" value="o-succinylbenzoate_synthase"/>
    <property type="match status" value="1"/>
</dbReference>
<comment type="similarity">
    <text evidence="1 7">Belongs to the mandelate racemase/muconate lactonizing enzyme family.</text>
</comment>
<feature type="domain" description="Mandelate racemase/muconate lactonizing enzyme C-terminal" evidence="8">
    <location>
        <begin position="142"/>
        <end position="239"/>
    </location>
</feature>
<dbReference type="Gene3D" id="3.20.20.120">
    <property type="entry name" value="Enolase-like C-terminal domain"/>
    <property type="match status" value="1"/>
</dbReference>
<feature type="binding site" evidence="6">
    <location>
        <position position="191"/>
    </location>
    <ligand>
        <name>Mg(2+)</name>
        <dbReference type="ChEBI" id="CHEBI:18420"/>
    </ligand>
</feature>
<dbReference type="InterPro" id="IPR036849">
    <property type="entry name" value="Enolase-like_C_sf"/>
</dbReference>
<name>A0A0Q3VGK2_9BACI</name>
<dbReference type="EC" id="5.1.1.-" evidence="7"/>
<proteinExistence type="inferred from homology"/>
<dbReference type="PANTHER" id="PTHR48073">
    <property type="entry name" value="O-SUCCINYLBENZOATE SYNTHASE-RELATED"/>
    <property type="match status" value="1"/>
</dbReference>
<feature type="active site" description="Proton acceptor; specific for (S)-substrate epimerization" evidence="5">
    <location>
        <position position="267"/>
    </location>
</feature>
<dbReference type="Pfam" id="PF13378">
    <property type="entry name" value="MR_MLE_C"/>
    <property type="match status" value="1"/>
</dbReference>
<dbReference type="PATRIC" id="fig|1637975.4.peg.667"/>
<dbReference type="InterPro" id="IPR029017">
    <property type="entry name" value="Enolase-like_N"/>
</dbReference>
<gene>
    <name evidence="9" type="ORF">AN957_04880</name>
</gene>
<sequence length="375" mass="41385">MKISAIHLYAIHLPLHVPFVVSYHSYDYMPSVIVKVETDEGIVGYGEAVADEHVTGESWEGVYQILKNTLAPVVMGKNPMEIEKLHDHMNKTIYGAPTAKAAIDIACFDIMGKKLQQPVYQLIGGRYHDEFPITHVLSIAEPEEMAVEAAAMVEQGYCSFKMKVGTNVSLDVKRIQAVRSKVGEEIAIRVDVNQGWKNSATALTALKQLQDCNLDWVEQPVVADDIDGMVEIKAKSVFPLMIDEGLKGPREMLEIIQKRAADKVNIKLMKCGGIYPAVKLAHQAELAGLECQIGSMVESSIGSAAGFHVAFSKKAITSVELTGPLKFSKDVGNLHYDVPFIRLTDKPGLGVDVNDEMMRELTVFHESVYLKEENV</sequence>
<keyword evidence="2 6" id="KW-0479">Metal-binding</keyword>
<dbReference type="InterPro" id="IPR013342">
    <property type="entry name" value="Mandelate_racemase_C"/>
</dbReference>
<feature type="binding site" evidence="6">
    <location>
        <position position="243"/>
    </location>
    <ligand>
        <name>Mg(2+)</name>
        <dbReference type="ChEBI" id="CHEBI:18420"/>
    </ligand>
</feature>
<dbReference type="SFLD" id="SFLDG00180">
    <property type="entry name" value="muconate_cycloisomerase"/>
    <property type="match status" value="1"/>
</dbReference>
<feature type="active site" description="Proton acceptor; specific for (R)-substrate epimerization" evidence="5">
    <location>
        <position position="163"/>
    </location>
</feature>
<evidence type="ECO:0000256" key="2">
    <source>
        <dbReference type="ARBA" id="ARBA00022723"/>
    </source>
</evidence>
<dbReference type="CDD" id="cd03319">
    <property type="entry name" value="L-Ala-DL-Glu_epimerase"/>
    <property type="match status" value="1"/>
</dbReference>
<evidence type="ECO:0000313" key="10">
    <source>
        <dbReference type="Proteomes" id="UP000050996"/>
    </source>
</evidence>
<dbReference type="SUPFAM" id="SSF51604">
    <property type="entry name" value="Enolase C-terminal domain-like"/>
    <property type="match status" value="1"/>
</dbReference>
<dbReference type="GO" id="GO:0000287">
    <property type="term" value="F:magnesium ion binding"/>
    <property type="evidence" value="ECO:0007669"/>
    <property type="project" value="UniProtKB-ARBA"/>
</dbReference>
<dbReference type="EMBL" id="LJIX01000006">
    <property type="protein sequence ID" value="KQL18010.1"/>
    <property type="molecule type" value="Genomic_DNA"/>
</dbReference>
<dbReference type="InterPro" id="IPR013341">
    <property type="entry name" value="Mandelate_racemase_N_dom"/>
</dbReference>
<dbReference type="Proteomes" id="UP000050996">
    <property type="component" value="Unassembled WGS sequence"/>
</dbReference>
<accession>A0A0Q3VGK2</accession>
<dbReference type="GO" id="GO:0016855">
    <property type="term" value="F:racemase and epimerase activity, acting on amino acids and derivatives"/>
    <property type="evidence" value="ECO:0007669"/>
    <property type="project" value="UniProtKB-UniRule"/>
</dbReference>
<dbReference type="SFLD" id="SFLDS00001">
    <property type="entry name" value="Enolase"/>
    <property type="match status" value="1"/>
</dbReference>
<feature type="binding site" evidence="6">
    <location>
        <position position="218"/>
    </location>
    <ligand>
        <name>Mg(2+)</name>
        <dbReference type="ChEBI" id="CHEBI:18420"/>
    </ligand>
</feature>
<dbReference type="FunFam" id="3.30.390.10:FF:000009">
    <property type="entry name" value="Hydrophobic dipeptide epimerase"/>
    <property type="match status" value="1"/>
</dbReference>
<dbReference type="Pfam" id="PF02746">
    <property type="entry name" value="MR_MLE_N"/>
    <property type="match status" value="1"/>
</dbReference>
<evidence type="ECO:0000259" key="8">
    <source>
        <dbReference type="SMART" id="SM00922"/>
    </source>
</evidence>
<keyword evidence="10" id="KW-1185">Reference proteome</keyword>
<dbReference type="InterPro" id="IPR029065">
    <property type="entry name" value="Enolase_C-like"/>
</dbReference>
<evidence type="ECO:0000313" key="9">
    <source>
        <dbReference type="EMBL" id="KQL18010.1"/>
    </source>
</evidence>
<dbReference type="SMART" id="SM00922">
    <property type="entry name" value="MR_MLE"/>
    <property type="match status" value="1"/>
</dbReference>
<dbReference type="AlphaFoldDB" id="A0A0Q3VGK2"/>
<dbReference type="SUPFAM" id="SSF54826">
    <property type="entry name" value="Enolase N-terminal domain-like"/>
    <property type="match status" value="1"/>
</dbReference>
<evidence type="ECO:0000256" key="7">
    <source>
        <dbReference type="RuleBase" id="RU366006"/>
    </source>
</evidence>
<dbReference type="PANTHER" id="PTHR48073:SF2">
    <property type="entry name" value="O-SUCCINYLBENZOATE SYNTHASE"/>
    <property type="match status" value="1"/>
</dbReference>
<evidence type="ECO:0000256" key="5">
    <source>
        <dbReference type="PIRSR" id="PIRSR634603-1"/>
    </source>
</evidence>
<dbReference type="RefSeq" id="WP_053479023.1">
    <property type="nucleotide sequence ID" value="NZ_CP085712.1"/>
</dbReference>
<keyword evidence="3 6" id="KW-0460">Magnesium</keyword>
<comment type="cofactor">
    <cofactor evidence="6 7">
        <name>Mg(2+)</name>
        <dbReference type="ChEBI" id="CHEBI:18420"/>
    </cofactor>
    <text evidence="6 7">Binds 1 Mg(2+) ion per subunit.</text>
</comment>
<keyword evidence="4 7" id="KW-0413">Isomerase</keyword>
<evidence type="ECO:0000256" key="6">
    <source>
        <dbReference type="PIRSR" id="PIRSR634603-3"/>
    </source>
</evidence>
<comment type="caution">
    <text evidence="9">The sequence shown here is derived from an EMBL/GenBank/DDBJ whole genome shotgun (WGS) entry which is preliminary data.</text>
</comment>
<dbReference type="GO" id="GO:0006518">
    <property type="term" value="P:peptide metabolic process"/>
    <property type="evidence" value="ECO:0007669"/>
    <property type="project" value="UniProtKB-ARBA"/>
</dbReference>
<dbReference type="InterPro" id="IPR034603">
    <property type="entry name" value="Dipeptide_epimerase"/>
</dbReference>
<protein>
    <recommendedName>
        <fullName evidence="7">Dipeptide epimerase</fullName>
        <ecNumber evidence="7">5.1.1.-</ecNumber>
    </recommendedName>
</protein>
<organism evidence="9 10">
    <name type="scientific">Cytobacillus solani</name>
    <dbReference type="NCBI Taxonomy" id="1637975"/>
    <lineage>
        <taxon>Bacteria</taxon>
        <taxon>Bacillati</taxon>
        <taxon>Bacillota</taxon>
        <taxon>Bacilli</taxon>
        <taxon>Bacillales</taxon>
        <taxon>Bacillaceae</taxon>
        <taxon>Cytobacillus</taxon>
    </lineage>
</organism>
<dbReference type="STRING" id="1637975.AN957_04880"/>
<dbReference type="Gene3D" id="3.30.390.10">
    <property type="entry name" value="Enolase-like, N-terminal domain"/>
    <property type="match status" value="1"/>
</dbReference>